<sequence>MTRSKLSDSDKQTITQLFRESEETIAQLATRFEVSSSTIRRIIKNQLPDQEYDALIATKQEKRGPKSSRKQTAAAKAEVVEEAKPVKVIDAPVRPAPIKKRKRIEEPADAAEEETPALAVAQLDDQEDLAEIIAEIKHDLHDLPVEDAEEDTEIDDFDSEDAEESDLEDGADADDGLGMNLEAVELIQVLPFSEAKFPKTCYLVVDRSSELITRPLQAFGELGTIPEQEVDAKTLPIFDNHRIARRFSHRTQRIVKVPNSNVLKKTCPQLLAKGITRLLINGHVYSL</sequence>
<evidence type="ECO:0000313" key="3">
    <source>
        <dbReference type="Proteomes" id="UP000000268"/>
    </source>
</evidence>
<dbReference type="STRING" id="329726.AM1_3168"/>
<accession>B0CEQ9</accession>
<protein>
    <recommendedName>
        <fullName evidence="4">Transposase</fullName>
    </recommendedName>
</protein>
<proteinExistence type="predicted"/>
<evidence type="ECO:0000256" key="1">
    <source>
        <dbReference type="SAM" id="MobiDB-lite"/>
    </source>
</evidence>
<dbReference type="AlphaFoldDB" id="B0CEQ9"/>
<name>B0CEQ9_ACAM1</name>
<feature type="compositionally biased region" description="Acidic residues" evidence="1">
    <location>
        <begin position="145"/>
        <end position="174"/>
    </location>
</feature>
<dbReference type="KEGG" id="amr:AM1_3168"/>
<dbReference type="RefSeq" id="WP_012163587.1">
    <property type="nucleotide sequence ID" value="NC_009925.1"/>
</dbReference>
<keyword evidence="3" id="KW-1185">Reference proteome</keyword>
<dbReference type="Proteomes" id="UP000000268">
    <property type="component" value="Chromosome"/>
</dbReference>
<dbReference type="EMBL" id="CP000828">
    <property type="protein sequence ID" value="ABW28164.1"/>
    <property type="molecule type" value="Genomic_DNA"/>
</dbReference>
<feature type="region of interest" description="Disordered" evidence="1">
    <location>
        <begin position="140"/>
        <end position="174"/>
    </location>
</feature>
<dbReference type="OrthoDB" id="482053at2"/>
<dbReference type="eggNOG" id="COG2963">
    <property type="taxonomic scope" value="Bacteria"/>
</dbReference>
<dbReference type="Gene3D" id="1.10.10.60">
    <property type="entry name" value="Homeodomain-like"/>
    <property type="match status" value="1"/>
</dbReference>
<feature type="region of interest" description="Disordered" evidence="1">
    <location>
        <begin position="58"/>
        <end position="81"/>
    </location>
</feature>
<organism evidence="2 3">
    <name type="scientific">Acaryochloris marina (strain MBIC 11017)</name>
    <dbReference type="NCBI Taxonomy" id="329726"/>
    <lineage>
        <taxon>Bacteria</taxon>
        <taxon>Bacillati</taxon>
        <taxon>Cyanobacteriota</taxon>
        <taxon>Cyanophyceae</taxon>
        <taxon>Acaryochloridales</taxon>
        <taxon>Acaryochloridaceae</taxon>
        <taxon>Acaryochloris</taxon>
    </lineage>
</organism>
<evidence type="ECO:0000313" key="2">
    <source>
        <dbReference type="EMBL" id="ABW28164.1"/>
    </source>
</evidence>
<reference evidence="2 3" key="1">
    <citation type="journal article" date="2008" name="Proc. Natl. Acad. Sci. U.S.A.">
        <title>Niche adaptation and genome expansion in the chlorophyll d-producing cyanobacterium Acaryochloris marina.</title>
        <authorList>
            <person name="Swingley W.D."/>
            <person name="Chen M."/>
            <person name="Cheung P.C."/>
            <person name="Conrad A.L."/>
            <person name="Dejesa L.C."/>
            <person name="Hao J."/>
            <person name="Honchak B.M."/>
            <person name="Karbach L.E."/>
            <person name="Kurdoglu A."/>
            <person name="Lahiri S."/>
            <person name="Mastrian S.D."/>
            <person name="Miyashita H."/>
            <person name="Page L."/>
            <person name="Ramakrishna P."/>
            <person name="Satoh S."/>
            <person name="Sattley W.M."/>
            <person name="Shimada Y."/>
            <person name="Taylor H.L."/>
            <person name="Tomo T."/>
            <person name="Tsuchiya T."/>
            <person name="Wang Z.T."/>
            <person name="Raymond J."/>
            <person name="Mimuro M."/>
            <person name="Blankenship R.E."/>
            <person name="Touchman J.W."/>
        </authorList>
    </citation>
    <scope>NUCLEOTIDE SEQUENCE [LARGE SCALE GENOMIC DNA]</scope>
    <source>
        <strain evidence="3">MBIC 11017</strain>
    </source>
</reference>
<dbReference type="HOGENOM" id="CLU_055594_1_0_3"/>
<evidence type="ECO:0008006" key="4">
    <source>
        <dbReference type="Google" id="ProtNLM"/>
    </source>
</evidence>
<gene>
    <name evidence="2" type="ordered locus">AM1_3168</name>
</gene>